<dbReference type="OrthoDB" id="771485at2"/>
<evidence type="ECO:0000313" key="8">
    <source>
        <dbReference type="Proteomes" id="UP000321533"/>
    </source>
</evidence>
<evidence type="ECO:0000256" key="5">
    <source>
        <dbReference type="SAM" id="Phobius"/>
    </source>
</evidence>
<dbReference type="GO" id="GO:0016020">
    <property type="term" value="C:membrane"/>
    <property type="evidence" value="ECO:0007669"/>
    <property type="project" value="UniProtKB-SubCell"/>
</dbReference>
<evidence type="ECO:0000259" key="6">
    <source>
        <dbReference type="Pfam" id="PF04138"/>
    </source>
</evidence>
<keyword evidence="4 5" id="KW-0472">Membrane</keyword>
<accession>A0A5B8V4C2</accession>
<keyword evidence="3 5" id="KW-1133">Transmembrane helix</keyword>
<reference evidence="7 8" key="1">
    <citation type="journal article" date="2016" name="Int. J. Syst. Evol. Microbiol.">
        <title>Panacibacter ginsenosidivorans gen. nov., sp. nov., with ginsenoside converting activity isolated from soil of a ginseng field.</title>
        <authorList>
            <person name="Siddiqi M.Z."/>
            <person name="Muhammad Shafi S."/>
            <person name="Choi K.D."/>
            <person name="Im W.T."/>
        </authorList>
    </citation>
    <scope>NUCLEOTIDE SEQUENCE [LARGE SCALE GENOMIC DNA]</scope>
    <source>
        <strain evidence="7 8">Gsoil1550</strain>
    </source>
</reference>
<dbReference type="GO" id="GO:0000271">
    <property type="term" value="P:polysaccharide biosynthetic process"/>
    <property type="evidence" value="ECO:0007669"/>
    <property type="project" value="InterPro"/>
</dbReference>
<dbReference type="RefSeq" id="WP_147188034.1">
    <property type="nucleotide sequence ID" value="NZ_CP042435.1"/>
</dbReference>
<keyword evidence="2 5" id="KW-0812">Transmembrane</keyword>
<evidence type="ECO:0000256" key="3">
    <source>
        <dbReference type="ARBA" id="ARBA00022989"/>
    </source>
</evidence>
<evidence type="ECO:0000256" key="2">
    <source>
        <dbReference type="ARBA" id="ARBA00022692"/>
    </source>
</evidence>
<organism evidence="7 8">
    <name type="scientific">Panacibacter ginsenosidivorans</name>
    <dbReference type="NCBI Taxonomy" id="1813871"/>
    <lineage>
        <taxon>Bacteria</taxon>
        <taxon>Pseudomonadati</taxon>
        <taxon>Bacteroidota</taxon>
        <taxon>Chitinophagia</taxon>
        <taxon>Chitinophagales</taxon>
        <taxon>Chitinophagaceae</taxon>
        <taxon>Panacibacter</taxon>
    </lineage>
</organism>
<feature type="transmembrane region" description="Helical" evidence="5">
    <location>
        <begin position="73"/>
        <end position="95"/>
    </location>
</feature>
<dbReference type="InterPro" id="IPR007267">
    <property type="entry name" value="GtrA_DPMS_TM"/>
</dbReference>
<proteinExistence type="predicted"/>
<evidence type="ECO:0000256" key="1">
    <source>
        <dbReference type="ARBA" id="ARBA00004141"/>
    </source>
</evidence>
<feature type="transmembrane region" description="Helical" evidence="5">
    <location>
        <begin position="32"/>
        <end position="53"/>
    </location>
</feature>
<dbReference type="EMBL" id="CP042435">
    <property type="protein sequence ID" value="QEC66234.1"/>
    <property type="molecule type" value="Genomic_DNA"/>
</dbReference>
<name>A0A5B8V4C2_9BACT</name>
<feature type="transmembrane region" description="Helical" evidence="5">
    <location>
        <begin position="107"/>
        <end position="129"/>
    </location>
</feature>
<dbReference type="AlphaFoldDB" id="A0A5B8V4C2"/>
<evidence type="ECO:0000256" key="4">
    <source>
        <dbReference type="ARBA" id="ARBA00023136"/>
    </source>
</evidence>
<dbReference type="Pfam" id="PF04138">
    <property type="entry name" value="GtrA_DPMS_TM"/>
    <property type="match status" value="1"/>
</dbReference>
<protein>
    <submittedName>
        <fullName evidence="7">GtrA family protein</fullName>
    </submittedName>
</protein>
<evidence type="ECO:0000313" key="7">
    <source>
        <dbReference type="EMBL" id="QEC66234.1"/>
    </source>
</evidence>
<gene>
    <name evidence="7" type="ORF">FRZ67_02520</name>
</gene>
<feature type="domain" description="GtrA/DPMS transmembrane" evidence="6">
    <location>
        <begin position="33"/>
        <end position="160"/>
    </location>
</feature>
<dbReference type="Proteomes" id="UP000321533">
    <property type="component" value="Chromosome"/>
</dbReference>
<dbReference type="KEGG" id="pgin:FRZ67_02520"/>
<keyword evidence="8" id="KW-1185">Reference proteome</keyword>
<feature type="transmembrane region" description="Helical" evidence="5">
    <location>
        <begin position="135"/>
        <end position="154"/>
    </location>
</feature>
<comment type="subcellular location">
    <subcellularLocation>
        <location evidence="1">Membrane</location>
        <topology evidence="1">Multi-pass membrane protein</topology>
    </subcellularLocation>
</comment>
<sequence length="168" mass="19883">MRKLHHWLKHFILEVVDFFYPPFKKIMPLQTFRYAACGGGNMALNILIYAITYNFILKKQIVYTPVTAISPHIAAYIISFFITFPIGFYLSMFVVFPESYLRKRIQLFRYFVVVLICIFLNYIFLKLFVDQWGWYPTPSLAVTTVLVVGFSYLSQRHFSFKKAKEEAE</sequence>